<protein>
    <submittedName>
        <fullName evidence="1">Uncharacterized protein</fullName>
    </submittedName>
</protein>
<dbReference type="EMBL" id="LNUW01000001">
    <property type="protein sequence ID" value="KXG88009.1"/>
    <property type="molecule type" value="Genomic_DNA"/>
</dbReference>
<evidence type="ECO:0000313" key="1">
    <source>
        <dbReference type="EMBL" id="KXG88009.1"/>
    </source>
</evidence>
<keyword evidence="2" id="KW-1185">Reference proteome</keyword>
<evidence type="ECO:0000313" key="2">
    <source>
        <dbReference type="Proteomes" id="UP000070498"/>
    </source>
</evidence>
<organism evidence="1 2">
    <name type="scientific">Agrobacterium bohemicum</name>
    <dbReference type="NCBI Taxonomy" id="2052828"/>
    <lineage>
        <taxon>Bacteria</taxon>
        <taxon>Pseudomonadati</taxon>
        <taxon>Pseudomonadota</taxon>
        <taxon>Alphaproteobacteria</taxon>
        <taxon>Hyphomicrobiales</taxon>
        <taxon>Rhizobiaceae</taxon>
        <taxon>Rhizobium/Agrobacterium group</taxon>
        <taxon>Agrobacterium</taxon>
    </lineage>
</organism>
<dbReference type="Proteomes" id="UP000070498">
    <property type="component" value="Unassembled WGS sequence"/>
</dbReference>
<accession>A0A135P9A2</accession>
<name>A0A135P9A2_9HYPH</name>
<sequence length="62" mass="7046">MGSKYAAGEGTIYPVTRFLPHAKGNAIFKIVMSDIEKYLNVQNYIAHNSIVGYMKLNINRRK</sequence>
<proteinExistence type="predicted"/>
<gene>
    <name evidence="1" type="ORF">ATO67_16580</name>
</gene>
<dbReference type="STRING" id="2052828.ATO67_16580"/>
<comment type="caution">
    <text evidence="1">The sequence shown here is derived from an EMBL/GenBank/DDBJ whole genome shotgun (WGS) entry which is preliminary data.</text>
</comment>
<dbReference type="AlphaFoldDB" id="A0A135P9A2"/>
<reference evidence="1 2" key="1">
    <citation type="submission" date="2015-11" db="EMBL/GenBank/DDBJ databases">
        <title>Draft genome sequence of Agrobacterium sp. R89-1.</title>
        <authorList>
            <person name="Zahradnik J."/>
            <person name="Kyslikova E."/>
            <person name="Palyzova A."/>
            <person name="Kyslik P."/>
        </authorList>
    </citation>
    <scope>NUCLEOTIDE SEQUENCE [LARGE SCALE GENOMIC DNA]</scope>
    <source>
        <strain evidence="1 2">R89-1</strain>
    </source>
</reference>